<feature type="region of interest" description="Disordered" evidence="2">
    <location>
        <begin position="359"/>
        <end position="426"/>
    </location>
</feature>
<evidence type="ECO:0000313" key="4">
    <source>
        <dbReference type="EMBL" id="PCG69540.1"/>
    </source>
</evidence>
<proteinExistence type="predicted"/>
<feature type="compositionally biased region" description="Polar residues" evidence="2">
    <location>
        <begin position="365"/>
        <end position="387"/>
    </location>
</feature>
<protein>
    <recommendedName>
        <fullName evidence="3">Ral GTPase-activating protein subunit alpha/beta N-terminal domain-containing protein</fullName>
    </recommendedName>
</protein>
<organism evidence="4">
    <name type="scientific">Heliothis virescens</name>
    <name type="common">Tobacco budworm moth</name>
    <dbReference type="NCBI Taxonomy" id="7102"/>
    <lineage>
        <taxon>Eukaryota</taxon>
        <taxon>Metazoa</taxon>
        <taxon>Ecdysozoa</taxon>
        <taxon>Arthropoda</taxon>
        <taxon>Hexapoda</taxon>
        <taxon>Insecta</taxon>
        <taxon>Pterygota</taxon>
        <taxon>Neoptera</taxon>
        <taxon>Endopterygota</taxon>
        <taxon>Lepidoptera</taxon>
        <taxon>Glossata</taxon>
        <taxon>Ditrysia</taxon>
        <taxon>Noctuoidea</taxon>
        <taxon>Noctuidae</taxon>
        <taxon>Heliothinae</taxon>
        <taxon>Heliothis</taxon>
    </lineage>
</organism>
<evidence type="ECO:0000256" key="1">
    <source>
        <dbReference type="ARBA" id="ARBA00022553"/>
    </source>
</evidence>
<gene>
    <name evidence="4" type="ORF">B5V51_3981</name>
</gene>
<dbReference type="GO" id="GO:0005096">
    <property type="term" value="F:GTPase activator activity"/>
    <property type="evidence" value="ECO:0007669"/>
    <property type="project" value="InterPro"/>
</dbReference>
<feature type="domain" description="Ral GTPase-activating protein subunit alpha/beta N-terminal" evidence="3">
    <location>
        <begin position="567"/>
        <end position="689"/>
    </location>
</feature>
<keyword evidence="1" id="KW-0597">Phosphoprotein</keyword>
<sequence length="719" mass="81093">MFTKKSHQDVKKSTVKIQDSKKDSATRLKHLKIVLEHFDTDEAKNYFEGNFSHVYFILYDNFIQAENNLRQRELPFHLVHKAGREELEGALSLLDKVLCLLPELIGKRWQLHSLTRIFSKLLHSGNSQKLRAEAIRYFLLWYQALGDNAPNEVHKMFATLVPGMPEPVILPTGSPLKPNITSNDTHGSGDFSIEDIMHHPNFNSAVDNAKKVVVEQTPTGIMGKLANVSASIFHDTNALNPVQSVEIQPLLPPSANEKAVDNETKYFFEILLDGMATSVTKIQWRDRCHAKAMRCFAFLLEKFKIYYLPVICPQFNVKNSLYKPNLELPVQHNILEDDYVLCRVTLIKWVASYAHFMKKQGSDGGQPSSMTSTGSHLPHSNTPTPATSLHHEEETSFTVGHPSDSSRASSHDSASNTPHPSLESGSGVFEELSSELVVRDVLCCSSREHVDFTIEVLRQAFLLPFSHAAAVRRVIALYKDWIQMNVAEIPPFLVENTFEQQGGGEPAIPPRRLRNDSYLGAVGRDNVMVRAGLQNVLQIFMTQAANVFLASASPVAPPGALSQQQLLEEQTDTCKRVLNIYRYMVMHVAMDANTWEQLLLVLLQITSLVLTKVPPKRKQESLGGFLAPALFQTLIVTWIKANLNVAVKPELWQNFMELLTRLTHWEDLIKEWAKTMETLTRVLARHVYSLDLQITKIRARASSSQGTWQYASTTHQKSQ</sequence>
<accession>A0A2A4JDP6</accession>
<evidence type="ECO:0000259" key="3">
    <source>
        <dbReference type="Pfam" id="PF20412"/>
    </source>
</evidence>
<dbReference type="Pfam" id="PF20412">
    <property type="entry name" value="RALGAPB_N"/>
    <property type="match status" value="1"/>
</dbReference>
<dbReference type="InterPro" id="IPR046859">
    <property type="entry name" value="RGPA/RALGAPB_N"/>
</dbReference>
<dbReference type="PANTHER" id="PTHR10063:SF11">
    <property type="entry name" value="RHO GTPASE-ACTIVATING PROTEIN CG5521-RELATED"/>
    <property type="match status" value="1"/>
</dbReference>
<dbReference type="STRING" id="7102.A0A2A4JDP6"/>
<dbReference type="PANTHER" id="PTHR10063">
    <property type="entry name" value="TUBERIN"/>
    <property type="match status" value="1"/>
</dbReference>
<dbReference type="InterPro" id="IPR027107">
    <property type="entry name" value="Tuberin/Ral-act_asu"/>
</dbReference>
<comment type="caution">
    <text evidence="4">The sequence shown here is derived from an EMBL/GenBank/DDBJ whole genome shotgun (WGS) entry which is preliminary data.</text>
</comment>
<dbReference type="EMBL" id="NWSH01001968">
    <property type="protein sequence ID" value="PCG69540.1"/>
    <property type="molecule type" value="Genomic_DNA"/>
</dbReference>
<reference evidence="4" key="1">
    <citation type="submission" date="2017-09" db="EMBL/GenBank/DDBJ databases">
        <title>Contemporary evolution of a Lepidopteran species, Heliothis virescens, in response to modern agricultural practices.</title>
        <authorList>
            <person name="Fritz M.L."/>
            <person name="Deyonke A.M."/>
            <person name="Papanicolaou A."/>
            <person name="Micinski S."/>
            <person name="Westbrook J."/>
            <person name="Gould F."/>
        </authorList>
    </citation>
    <scope>NUCLEOTIDE SEQUENCE [LARGE SCALE GENOMIC DNA]</scope>
    <source>
        <strain evidence="4">HvINT-</strain>
        <tissue evidence="4">Whole body</tissue>
    </source>
</reference>
<feature type="compositionally biased region" description="Low complexity" evidence="2">
    <location>
        <begin position="403"/>
        <end position="415"/>
    </location>
</feature>
<dbReference type="GO" id="GO:0005737">
    <property type="term" value="C:cytoplasm"/>
    <property type="evidence" value="ECO:0007669"/>
    <property type="project" value="TreeGrafter"/>
</dbReference>
<dbReference type="GO" id="GO:0005634">
    <property type="term" value="C:nucleus"/>
    <property type="evidence" value="ECO:0007669"/>
    <property type="project" value="InterPro"/>
</dbReference>
<evidence type="ECO:0000256" key="2">
    <source>
        <dbReference type="SAM" id="MobiDB-lite"/>
    </source>
</evidence>
<name>A0A2A4JDP6_HELVI</name>
<dbReference type="AlphaFoldDB" id="A0A2A4JDP6"/>